<evidence type="ECO:0000256" key="4">
    <source>
        <dbReference type="ARBA" id="ARBA00023136"/>
    </source>
</evidence>
<dbReference type="PANTHER" id="PTHR10984">
    <property type="entry name" value="ENDOPLASMIC RETICULUM-GOLGI INTERMEDIATE COMPARTMENT PROTEIN"/>
    <property type="match status" value="1"/>
</dbReference>
<keyword evidence="9" id="KW-1185">Reference proteome</keyword>
<dbReference type="Pfam" id="PF07970">
    <property type="entry name" value="COPIIcoated_ERV"/>
    <property type="match status" value="1"/>
</dbReference>
<dbReference type="OMA" id="MTNHYLR"/>
<keyword evidence="5" id="KW-0813">Transport</keyword>
<evidence type="ECO:0000256" key="2">
    <source>
        <dbReference type="ARBA" id="ARBA00022692"/>
    </source>
</evidence>
<dbReference type="GO" id="GO:0033116">
    <property type="term" value="C:endoplasmic reticulum-Golgi intermediate compartment membrane"/>
    <property type="evidence" value="ECO:0007669"/>
    <property type="project" value="UniProtKB-SubCell"/>
</dbReference>
<dbReference type="eggNOG" id="KOG2667">
    <property type="taxonomic scope" value="Eukaryota"/>
</dbReference>
<keyword evidence="2 5" id="KW-0812">Transmembrane</keyword>
<dbReference type="FunCoup" id="Q6CWD5">
    <property type="interactions" value="391"/>
</dbReference>
<gene>
    <name evidence="8" type="ORF">KLLA0_B04950g</name>
</gene>
<dbReference type="InParanoid" id="Q6CWD5"/>
<protein>
    <recommendedName>
        <fullName evidence="5">Endoplasmic reticulum-Golgi intermediate compartment protein</fullName>
    </recommendedName>
</protein>
<comment type="subcellular location">
    <subcellularLocation>
        <location evidence="5">Endoplasmic reticulum membrane</location>
        <topology evidence="5">Multi-pass membrane protein</topology>
    </subcellularLocation>
    <subcellularLocation>
        <location evidence="5">Endoplasmic reticulum-Golgi intermediate compartment membrane</location>
        <topology evidence="5">Multi-pass membrane protein</topology>
    </subcellularLocation>
    <subcellularLocation>
        <location evidence="5">Golgi apparatus membrane</location>
        <topology evidence="5">Multi-pass membrane protein</topology>
    </subcellularLocation>
    <subcellularLocation>
        <location evidence="1">Membrane</location>
    </subcellularLocation>
</comment>
<feature type="domain" description="Endoplasmic reticulum vesicle transporter C-terminal" evidence="6">
    <location>
        <begin position="150"/>
        <end position="307"/>
    </location>
</feature>
<dbReference type="Pfam" id="PF13850">
    <property type="entry name" value="ERGIC_N"/>
    <property type="match status" value="1"/>
</dbReference>
<keyword evidence="5" id="KW-0931">ER-Golgi transport</keyword>
<dbReference type="InterPro" id="IPR012936">
    <property type="entry name" value="Erv_C"/>
</dbReference>
<accession>Q6CWD5</accession>
<name>Q6CWD5_KLULA</name>
<dbReference type="KEGG" id="kla:KLLA0_B04950g"/>
<evidence type="ECO:0000256" key="1">
    <source>
        <dbReference type="ARBA" id="ARBA00004370"/>
    </source>
</evidence>
<evidence type="ECO:0000256" key="3">
    <source>
        <dbReference type="ARBA" id="ARBA00022989"/>
    </source>
</evidence>
<dbReference type="PaxDb" id="284590-Q6CWD5"/>
<evidence type="ECO:0000259" key="7">
    <source>
        <dbReference type="Pfam" id="PF13850"/>
    </source>
</evidence>
<comment type="function">
    <text evidence="5">Plays a role in transport between endoplasmic reticulum and Golgi.</text>
</comment>
<keyword evidence="4 5" id="KW-0472">Membrane</keyword>
<evidence type="ECO:0000259" key="6">
    <source>
        <dbReference type="Pfam" id="PF07970"/>
    </source>
</evidence>
<feature type="transmembrane region" description="Helical" evidence="5">
    <location>
        <begin position="285"/>
        <end position="309"/>
    </location>
</feature>
<dbReference type="GO" id="GO:0000139">
    <property type="term" value="C:Golgi membrane"/>
    <property type="evidence" value="ECO:0007669"/>
    <property type="project" value="UniProtKB-SubCell"/>
</dbReference>
<proteinExistence type="inferred from homology"/>
<dbReference type="HOGENOM" id="CLU_034705_2_1_1"/>
<reference evidence="8 9" key="1">
    <citation type="journal article" date="2004" name="Nature">
        <title>Genome evolution in yeasts.</title>
        <authorList>
            <consortium name="Genolevures"/>
            <person name="Dujon B."/>
            <person name="Sherman D."/>
            <person name="Fischer G."/>
            <person name="Durrens P."/>
            <person name="Casaregola S."/>
            <person name="Lafontaine I."/>
            <person name="de Montigny J."/>
            <person name="Marck C."/>
            <person name="Neuveglise C."/>
            <person name="Talla E."/>
            <person name="Goffard N."/>
            <person name="Frangeul L."/>
            <person name="Aigle M."/>
            <person name="Anthouard V."/>
            <person name="Babour A."/>
            <person name="Barbe V."/>
            <person name="Barnay S."/>
            <person name="Blanchin S."/>
            <person name="Beckerich J.M."/>
            <person name="Beyne E."/>
            <person name="Bleykasten C."/>
            <person name="Boisrame A."/>
            <person name="Boyer J."/>
            <person name="Cattolico L."/>
            <person name="Confanioleri F."/>
            <person name="de Daruvar A."/>
            <person name="Despons L."/>
            <person name="Fabre E."/>
            <person name="Fairhead C."/>
            <person name="Ferry-Dumazet H."/>
            <person name="Groppi A."/>
            <person name="Hantraye F."/>
            <person name="Hennequin C."/>
            <person name="Jauniaux N."/>
            <person name="Joyet P."/>
            <person name="Kachouri R."/>
            <person name="Kerrest A."/>
            <person name="Koszul R."/>
            <person name="Lemaire M."/>
            <person name="Lesur I."/>
            <person name="Ma L."/>
            <person name="Muller H."/>
            <person name="Nicaud J.M."/>
            <person name="Nikolski M."/>
            <person name="Oztas S."/>
            <person name="Ozier-Kalogeropoulos O."/>
            <person name="Pellenz S."/>
            <person name="Potier S."/>
            <person name="Richard G.F."/>
            <person name="Straub M.L."/>
            <person name="Suleau A."/>
            <person name="Swennene D."/>
            <person name="Tekaia F."/>
            <person name="Wesolowski-Louvel M."/>
            <person name="Westhof E."/>
            <person name="Wirth B."/>
            <person name="Zeniou-Meyer M."/>
            <person name="Zivanovic I."/>
            <person name="Bolotin-Fukuhara M."/>
            <person name="Thierry A."/>
            <person name="Bouchier C."/>
            <person name="Caudron B."/>
            <person name="Scarpelli C."/>
            <person name="Gaillardin C."/>
            <person name="Weissenbach J."/>
            <person name="Wincker P."/>
            <person name="Souciet J.L."/>
        </authorList>
    </citation>
    <scope>NUCLEOTIDE SEQUENCE [LARGE SCALE GENOMIC DNA]</scope>
    <source>
        <strain evidence="9">ATCC 8585 / CBS 2359 / DSM 70799 / NBRC 1267 / NRRL Y-1140 / WM37</strain>
    </source>
</reference>
<evidence type="ECO:0000313" key="9">
    <source>
        <dbReference type="Proteomes" id="UP000000598"/>
    </source>
</evidence>
<dbReference type="STRING" id="284590.Q6CWD5"/>
<comment type="similarity">
    <text evidence="5">Belongs to the ERGIC family.</text>
</comment>
<evidence type="ECO:0000256" key="5">
    <source>
        <dbReference type="RuleBase" id="RU369013"/>
    </source>
</evidence>
<dbReference type="AlphaFoldDB" id="Q6CWD5"/>
<dbReference type="InterPro" id="IPR039542">
    <property type="entry name" value="Erv_N"/>
</dbReference>
<dbReference type="PANTHER" id="PTHR10984:SF81">
    <property type="entry name" value="ER-DERIVED VESICLES PROTEIN ERV41"/>
    <property type="match status" value="1"/>
</dbReference>
<sequence>MAGLRTFDAFPKTDEQHVKTSSKGGLSSILTYLFLLFIAWSEFGSFFGGYIDQQYVVDDQIKETVTINLDLYVNMACKNIRINARDITGDRGLISENIQMEGMPFYIPVGTRVNEMNNIVSPDLDEILGEAIPAQFREAIDTSELTGRDDFNGCHIFGSVPVNKVKGELHITAHGWGYRSASAIPKDQINFNHVINELSFGDFYPYIDNPLDNTAKFSDEKIKAYYYFTSIVPTLYKKMGAEVDTNQYALSETEYGESSKATGVPGIFIRYQFEPMKIIISDMRIGFFQFIIRLVAILSFIVYTASWIFRLVDKSLVLALGPKWSLHYSKDQSPSHGLLDE</sequence>
<organism evidence="8 9">
    <name type="scientific">Kluyveromyces lactis (strain ATCC 8585 / CBS 2359 / DSM 70799 / NBRC 1267 / NRRL Y-1140 / WM37)</name>
    <name type="common">Yeast</name>
    <name type="synonym">Candida sphaerica</name>
    <dbReference type="NCBI Taxonomy" id="284590"/>
    <lineage>
        <taxon>Eukaryota</taxon>
        <taxon>Fungi</taxon>
        <taxon>Dikarya</taxon>
        <taxon>Ascomycota</taxon>
        <taxon>Saccharomycotina</taxon>
        <taxon>Saccharomycetes</taxon>
        <taxon>Saccharomycetales</taxon>
        <taxon>Saccharomycetaceae</taxon>
        <taxon>Kluyveromyces</taxon>
    </lineage>
</organism>
<keyword evidence="3 5" id="KW-1133">Transmembrane helix</keyword>
<evidence type="ECO:0000313" key="8">
    <source>
        <dbReference type="EMBL" id="CAH02147.1"/>
    </source>
</evidence>
<dbReference type="GO" id="GO:0006888">
    <property type="term" value="P:endoplasmic reticulum to Golgi vesicle-mediated transport"/>
    <property type="evidence" value="ECO:0007669"/>
    <property type="project" value="UniProtKB-UniRule"/>
</dbReference>
<dbReference type="EMBL" id="CR382122">
    <property type="protein sequence ID" value="CAH02147.1"/>
    <property type="molecule type" value="Genomic_DNA"/>
</dbReference>
<dbReference type="Proteomes" id="UP000000598">
    <property type="component" value="Chromosome B"/>
</dbReference>
<dbReference type="InterPro" id="IPR045888">
    <property type="entry name" value="Erv"/>
</dbReference>
<dbReference type="GO" id="GO:0006890">
    <property type="term" value="P:retrograde vesicle-mediated transport, Golgi to endoplasmic reticulum"/>
    <property type="evidence" value="ECO:0007669"/>
    <property type="project" value="TreeGrafter"/>
</dbReference>
<feature type="domain" description="Endoplasmic reticulum vesicle transporter N-terminal" evidence="7">
    <location>
        <begin position="4"/>
        <end position="91"/>
    </location>
</feature>
<keyword evidence="5" id="KW-0333">Golgi apparatus</keyword>
<dbReference type="GO" id="GO:0030134">
    <property type="term" value="C:COPII-coated ER to Golgi transport vesicle"/>
    <property type="evidence" value="ECO:0007669"/>
    <property type="project" value="TreeGrafter"/>
</dbReference>
<keyword evidence="5" id="KW-0256">Endoplasmic reticulum</keyword>
<dbReference type="GO" id="GO:0005789">
    <property type="term" value="C:endoplasmic reticulum membrane"/>
    <property type="evidence" value="ECO:0007669"/>
    <property type="project" value="UniProtKB-SubCell"/>
</dbReference>
<feature type="transmembrane region" description="Helical" evidence="5">
    <location>
        <begin position="29"/>
        <end position="51"/>
    </location>
</feature>